<dbReference type="GO" id="GO:0022857">
    <property type="term" value="F:transmembrane transporter activity"/>
    <property type="evidence" value="ECO:0007669"/>
    <property type="project" value="InterPro"/>
</dbReference>
<protein>
    <recommendedName>
        <fullName evidence="7">Major facilitator superfamily (MFS) profile domain-containing protein</fullName>
    </recommendedName>
</protein>
<evidence type="ECO:0000256" key="1">
    <source>
        <dbReference type="ARBA" id="ARBA00004141"/>
    </source>
</evidence>
<accession>A0AAV9N719</accession>
<dbReference type="Gene3D" id="1.20.1250.20">
    <property type="entry name" value="MFS general substrate transporter like domains"/>
    <property type="match status" value="1"/>
</dbReference>
<dbReference type="InterPro" id="IPR011701">
    <property type="entry name" value="MFS"/>
</dbReference>
<reference evidence="8 9" key="1">
    <citation type="submission" date="2023-08" db="EMBL/GenBank/DDBJ databases">
        <title>Black Yeasts Isolated from many extreme environments.</title>
        <authorList>
            <person name="Coleine C."/>
            <person name="Stajich J.E."/>
            <person name="Selbmann L."/>
        </authorList>
    </citation>
    <scope>NUCLEOTIDE SEQUENCE [LARGE SCALE GENOMIC DNA]</scope>
    <source>
        <strain evidence="8 9">CCFEE 5792</strain>
    </source>
</reference>
<dbReference type="GO" id="GO:0005886">
    <property type="term" value="C:plasma membrane"/>
    <property type="evidence" value="ECO:0007669"/>
    <property type="project" value="TreeGrafter"/>
</dbReference>
<feature type="transmembrane region" description="Helical" evidence="6">
    <location>
        <begin position="496"/>
        <end position="516"/>
    </location>
</feature>
<feature type="transmembrane region" description="Helical" evidence="6">
    <location>
        <begin position="85"/>
        <end position="105"/>
    </location>
</feature>
<feature type="transmembrane region" description="Helical" evidence="6">
    <location>
        <begin position="206"/>
        <end position="227"/>
    </location>
</feature>
<feature type="region of interest" description="Disordered" evidence="5">
    <location>
        <begin position="270"/>
        <end position="295"/>
    </location>
</feature>
<feature type="transmembrane region" description="Helical" evidence="6">
    <location>
        <begin position="389"/>
        <end position="411"/>
    </location>
</feature>
<dbReference type="PANTHER" id="PTHR23502:SF149">
    <property type="entry name" value="TRANSPORTER, PUTATIVE-RELATED"/>
    <property type="match status" value="1"/>
</dbReference>
<dbReference type="EMBL" id="JAVRRD010000016">
    <property type="protein sequence ID" value="KAK5050793.1"/>
    <property type="molecule type" value="Genomic_DNA"/>
</dbReference>
<feature type="transmembrane region" description="Helical" evidence="6">
    <location>
        <begin position="111"/>
        <end position="133"/>
    </location>
</feature>
<evidence type="ECO:0000256" key="2">
    <source>
        <dbReference type="ARBA" id="ARBA00022692"/>
    </source>
</evidence>
<feature type="transmembrane region" description="Helical" evidence="6">
    <location>
        <begin position="174"/>
        <end position="197"/>
    </location>
</feature>
<feature type="transmembrane region" description="Helical" evidence="6">
    <location>
        <begin position="432"/>
        <end position="453"/>
    </location>
</feature>
<feature type="transmembrane region" description="Helical" evidence="6">
    <location>
        <begin position="528"/>
        <end position="549"/>
    </location>
</feature>
<keyword evidence="4 6" id="KW-0472">Membrane</keyword>
<dbReference type="InterPro" id="IPR036259">
    <property type="entry name" value="MFS_trans_sf"/>
</dbReference>
<dbReference type="Pfam" id="PF07690">
    <property type="entry name" value="MFS_1"/>
    <property type="match status" value="1"/>
</dbReference>
<dbReference type="GeneID" id="89971539"/>
<keyword evidence="9" id="KW-1185">Reference proteome</keyword>
<comment type="subcellular location">
    <subcellularLocation>
        <location evidence="1">Membrane</location>
        <topology evidence="1">Multi-pass membrane protein</topology>
    </subcellularLocation>
</comment>
<dbReference type="RefSeq" id="XP_064705293.1">
    <property type="nucleotide sequence ID" value="XM_064846940.1"/>
</dbReference>
<feature type="transmembrane region" description="Helical" evidence="6">
    <location>
        <begin position="459"/>
        <end position="484"/>
    </location>
</feature>
<keyword evidence="2 6" id="KW-0812">Transmembrane</keyword>
<gene>
    <name evidence="8" type="ORF">LTR84_003352</name>
</gene>
<evidence type="ECO:0000256" key="4">
    <source>
        <dbReference type="ARBA" id="ARBA00023136"/>
    </source>
</evidence>
<evidence type="ECO:0000259" key="7">
    <source>
        <dbReference type="PROSITE" id="PS50850"/>
    </source>
</evidence>
<feature type="transmembrane region" description="Helical" evidence="6">
    <location>
        <begin position="233"/>
        <end position="255"/>
    </location>
</feature>
<dbReference type="Proteomes" id="UP001358417">
    <property type="component" value="Unassembled WGS sequence"/>
</dbReference>
<dbReference type="SUPFAM" id="SSF103473">
    <property type="entry name" value="MFS general substrate transporter"/>
    <property type="match status" value="1"/>
</dbReference>
<comment type="caution">
    <text evidence="8">The sequence shown here is derived from an EMBL/GenBank/DDBJ whole genome shotgun (WGS) entry which is preliminary data.</text>
</comment>
<feature type="compositionally biased region" description="Basic and acidic residues" evidence="5">
    <location>
        <begin position="286"/>
        <end position="295"/>
    </location>
</feature>
<feature type="transmembrane region" description="Helical" evidence="6">
    <location>
        <begin position="346"/>
        <end position="369"/>
    </location>
</feature>
<evidence type="ECO:0000313" key="9">
    <source>
        <dbReference type="Proteomes" id="UP001358417"/>
    </source>
</evidence>
<dbReference type="InterPro" id="IPR020846">
    <property type="entry name" value="MFS_dom"/>
</dbReference>
<sequence>MSDATSITSTHKVDTMFTSAAEEAQSRLHVEIIPGTEILTDLEDTHFIRGGRQGVVLVPQPTADPHDPLNWSPFWKYVTLLNCSLYMFLGNFTALSIAPLTPIYLEYFNTTITKVGLLTGVCVLTLGYANFILIPCTRLFGRRPVALVCSVIFLGSNVWQALATSYSSLMGGRALIGIAAATSESLMPVVIADLLFLHERGTWMGIYFWAFFMGAWAGPIVSGNIAANPNLGWRWFFWVSAIMQGVLLVSMFFFFPETKYQREPSVATYRHHHREDTAKTDGTTTDNKEDPTRSRENIESLEAPVPMTHVLGKGCPTKTQRLGMNLRPDRAELKFLPRDLITPFQLVAFPIVVFASCCLGFGANCLLVLNLLESPGFSAPPYNFSPSAVGFVNFALMGGGIFGLLTAGPFSDWVSMKLTVRNNGIREPEMRLPALIPFCIIGFVGLLVAGLGWEHKWPWPVIVVVGFGFSGVLVMAIPTIGLTYAIDSYKPVAGQITVVGTVVKNTFGFGMTYFINDMANQRGYLVPVMLLASLGVGIPVVGGLMLWFWGKSCRRISRNSKVHRF</sequence>
<feature type="domain" description="Major facilitator superfamily (MFS) profile" evidence="7">
    <location>
        <begin position="79"/>
        <end position="565"/>
    </location>
</feature>
<evidence type="ECO:0000313" key="8">
    <source>
        <dbReference type="EMBL" id="KAK5050793.1"/>
    </source>
</evidence>
<feature type="transmembrane region" description="Helical" evidence="6">
    <location>
        <begin position="145"/>
        <end position="162"/>
    </location>
</feature>
<dbReference type="PANTHER" id="PTHR23502">
    <property type="entry name" value="MAJOR FACILITATOR SUPERFAMILY"/>
    <property type="match status" value="1"/>
</dbReference>
<name>A0AAV9N719_9EURO</name>
<evidence type="ECO:0000256" key="6">
    <source>
        <dbReference type="SAM" id="Phobius"/>
    </source>
</evidence>
<evidence type="ECO:0000256" key="3">
    <source>
        <dbReference type="ARBA" id="ARBA00022989"/>
    </source>
</evidence>
<keyword evidence="3 6" id="KW-1133">Transmembrane helix</keyword>
<proteinExistence type="predicted"/>
<evidence type="ECO:0000256" key="5">
    <source>
        <dbReference type="SAM" id="MobiDB-lite"/>
    </source>
</evidence>
<organism evidence="8 9">
    <name type="scientific">Exophiala bonariae</name>
    <dbReference type="NCBI Taxonomy" id="1690606"/>
    <lineage>
        <taxon>Eukaryota</taxon>
        <taxon>Fungi</taxon>
        <taxon>Dikarya</taxon>
        <taxon>Ascomycota</taxon>
        <taxon>Pezizomycotina</taxon>
        <taxon>Eurotiomycetes</taxon>
        <taxon>Chaetothyriomycetidae</taxon>
        <taxon>Chaetothyriales</taxon>
        <taxon>Herpotrichiellaceae</taxon>
        <taxon>Exophiala</taxon>
    </lineage>
</organism>
<dbReference type="PROSITE" id="PS50850">
    <property type="entry name" value="MFS"/>
    <property type="match status" value="1"/>
</dbReference>
<dbReference type="AlphaFoldDB" id="A0AAV9N719"/>